<dbReference type="AlphaFoldDB" id="A0A2K1QI69"/>
<evidence type="ECO:0000313" key="6">
    <source>
        <dbReference type="Proteomes" id="UP000243797"/>
    </source>
</evidence>
<dbReference type="GO" id="GO:0004777">
    <property type="term" value="F:succinate-semialdehyde dehydrogenase (NAD+) activity"/>
    <property type="evidence" value="ECO:0007669"/>
    <property type="project" value="TreeGrafter"/>
</dbReference>
<dbReference type="InterPro" id="IPR015590">
    <property type="entry name" value="Aldehyde_DH_dom"/>
</dbReference>
<keyword evidence="6" id="KW-1185">Reference proteome</keyword>
<dbReference type="InterPro" id="IPR029510">
    <property type="entry name" value="Ald_DH_CS_GLU"/>
</dbReference>
<feature type="domain" description="Aldehyde dehydrogenase" evidence="4">
    <location>
        <begin position="27"/>
        <end position="479"/>
    </location>
</feature>
<dbReference type="InterPro" id="IPR016162">
    <property type="entry name" value="Ald_DH_N"/>
</dbReference>
<evidence type="ECO:0000256" key="3">
    <source>
        <dbReference type="RuleBase" id="RU003345"/>
    </source>
</evidence>
<comment type="caution">
    <text evidence="5">The sequence shown here is derived from an EMBL/GenBank/DDBJ whole genome shotgun (WGS) entry which is preliminary data.</text>
</comment>
<dbReference type="InterPro" id="IPR050740">
    <property type="entry name" value="Aldehyde_DH_Superfamily"/>
</dbReference>
<keyword evidence="1 3" id="KW-0560">Oxidoreductase</keyword>
<evidence type="ECO:0000256" key="1">
    <source>
        <dbReference type="ARBA" id="ARBA00023002"/>
    </source>
</evidence>
<dbReference type="SUPFAM" id="SSF53720">
    <property type="entry name" value="ALDH-like"/>
    <property type="match status" value="1"/>
</dbReference>
<name>A0A2K1QI69_9PEZI</name>
<dbReference type="PROSITE" id="PS00687">
    <property type="entry name" value="ALDEHYDE_DEHYDR_GLU"/>
    <property type="match status" value="1"/>
</dbReference>
<organism evidence="5 6">
    <name type="scientific">Sphaceloma murrayae</name>
    <dbReference type="NCBI Taxonomy" id="2082308"/>
    <lineage>
        <taxon>Eukaryota</taxon>
        <taxon>Fungi</taxon>
        <taxon>Dikarya</taxon>
        <taxon>Ascomycota</taxon>
        <taxon>Pezizomycotina</taxon>
        <taxon>Dothideomycetes</taxon>
        <taxon>Dothideomycetidae</taxon>
        <taxon>Myriangiales</taxon>
        <taxon>Elsinoaceae</taxon>
        <taxon>Sphaceloma</taxon>
    </lineage>
</organism>
<feature type="active site" evidence="2">
    <location>
        <position position="260"/>
    </location>
</feature>
<dbReference type="InParanoid" id="A0A2K1QI69"/>
<protein>
    <submittedName>
        <fullName evidence="5">Aldehyde dehydrogenase</fullName>
    </submittedName>
</protein>
<dbReference type="EMBL" id="NKHZ01000085">
    <property type="protein sequence ID" value="PNS14600.1"/>
    <property type="molecule type" value="Genomic_DNA"/>
</dbReference>
<gene>
    <name evidence="5" type="ORF">CAC42_2657</name>
</gene>
<dbReference type="STRING" id="2082308.A0A2K1QI69"/>
<dbReference type="InterPro" id="IPR016161">
    <property type="entry name" value="Ald_DH/histidinol_DH"/>
</dbReference>
<reference evidence="5 6" key="1">
    <citation type="submission" date="2017-06" db="EMBL/GenBank/DDBJ databases">
        <title>Draft genome sequence of a variant of Elsinoe murrayae.</title>
        <authorList>
            <person name="Cheng Q."/>
        </authorList>
    </citation>
    <scope>NUCLEOTIDE SEQUENCE [LARGE SCALE GENOMIC DNA]</scope>
    <source>
        <strain evidence="5 6">CQ-2017a</strain>
    </source>
</reference>
<dbReference type="Proteomes" id="UP000243797">
    <property type="component" value="Unassembled WGS sequence"/>
</dbReference>
<dbReference type="Gene3D" id="3.40.605.10">
    <property type="entry name" value="Aldehyde Dehydrogenase, Chain A, domain 1"/>
    <property type="match status" value="1"/>
</dbReference>
<dbReference type="CDD" id="cd07105">
    <property type="entry name" value="ALDH_SaliADH"/>
    <property type="match status" value="1"/>
</dbReference>
<evidence type="ECO:0000313" key="5">
    <source>
        <dbReference type="EMBL" id="PNS14600.1"/>
    </source>
</evidence>
<evidence type="ECO:0000259" key="4">
    <source>
        <dbReference type="Pfam" id="PF00171"/>
    </source>
</evidence>
<dbReference type="PANTHER" id="PTHR43353:SF6">
    <property type="entry name" value="CYTOPLASMIC ALDEHYDE DEHYDROGENASE (EUROFUNG)"/>
    <property type="match status" value="1"/>
</dbReference>
<dbReference type="GO" id="GO:0009450">
    <property type="term" value="P:gamma-aminobutyric acid catabolic process"/>
    <property type="evidence" value="ECO:0007669"/>
    <property type="project" value="TreeGrafter"/>
</dbReference>
<comment type="similarity">
    <text evidence="3">Belongs to the aldehyde dehydrogenase family.</text>
</comment>
<dbReference type="PANTHER" id="PTHR43353">
    <property type="entry name" value="SUCCINATE-SEMIALDEHYDE DEHYDROGENASE, MITOCHONDRIAL"/>
    <property type="match status" value="1"/>
</dbReference>
<dbReference type="Pfam" id="PF00171">
    <property type="entry name" value="Aldedh"/>
    <property type="match status" value="1"/>
</dbReference>
<sequence length="483" mass="51271">MSSNQVSNMPFASPVPLWLDGKEIKTETVYDVVTPTTGDVVYQSCSASVEDAEKAVLSAKASLAAWSSTKPSVRRDVLLRAAEIISKRKDELFSVINKETGAVDSMFGFEYNLAIEACKSTAGLIASVQGSVPTVSEDGRSAMVIREPYGVVLSIAPWNAPYILGLRACLAPLAMGNTVILKGSEASPGAYWEIASILHEAGLPAGCLNTISHRPQDAAAVTSALIASPHVRKITFTGSTATGAIIATQAAKLLKPTLLELGGKAPTIVCDDADLQQAALGCALGAFLHSGQICMSTERIIVHAKIASDFKTALKATLDGVFGSPEGLILVNEPPVKKNKQLLEDAISKGAKVIYGDASHNASLKTAMRPVVVENISESMDLYHTESFGPTVSVYTVQSDEEAIKLANDTDYGLAAAVFTEDLRRGIKIAKSIQSGAVHINSMSVHDESSLPHGGHKKSGYGRFNGREGLEEWVQTKTITWRD</sequence>
<evidence type="ECO:0000256" key="2">
    <source>
        <dbReference type="PROSITE-ProRule" id="PRU10007"/>
    </source>
</evidence>
<dbReference type="InterPro" id="IPR016163">
    <property type="entry name" value="Ald_DH_C"/>
</dbReference>
<dbReference type="OrthoDB" id="310895at2759"/>
<accession>A0A2K1QI69</accession>
<proteinExistence type="inferred from homology"/>
<dbReference type="Gene3D" id="3.40.309.10">
    <property type="entry name" value="Aldehyde Dehydrogenase, Chain A, domain 2"/>
    <property type="match status" value="1"/>
</dbReference>